<evidence type="ECO:0000313" key="3">
    <source>
        <dbReference type="Proteomes" id="UP000608594"/>
    </source>
</evidence>
<dbReference type="Proteomes" id="UP000608594">
    <property type="component" value="Unassembled WGS sequence"/>
</dbReference>
<dbReference type="RefSeq" id="WP_187792756.1">
    <property type="nucleotide sequence ID" value="NZ_JACOQL010000002.1"/>
</dbReference>
<accession>A0A926GBX9</accession>
<proteinExistence type="predicted"/>
<organism evidence="2 3">
    <name type="scientific">Paracoccus amoyensis</name>
    <dbReference type="NCBI Taxonomy" id="2760093"/>
    <lineage>
        <taxon>Bacteria</taxon>
        <taxon>Pseudomonadati</taxon>
        <taxon>Pseudomonadota</taxon>
        <taxon>Alphaproteobacteria</taxon>
        <taxon>Rhodobacterales</taxon>
        <taxon>Paracoccaceae</taxon>
        <taxon>Paracoccus</taxon>
    </lineage>
</organism>
<gene>
    <name evidence="2" type="ORF">H4P12_06055</name>
</gene>
<feature type="signal peptide" evidence="1">
    <location>
        <begin position="1"/>
        <end position="27"/>
    </location>
</feature>
<comment type="caution">
    <text evidence="2">The sequence shown here is derived from an EMBL/GenBank/DDBJ whole genome shotgun (WGS) entry which is preliminary data.</text>
</comment>
<dbReference type="EMBL" id="JACOQL010000002">
    <property type="protein sequence ID" value="MBC9246285.1"/>
    <property type="molecule type" value="Genomic_DNA"/>
</dbReference>
<keyword evidence="3" id="KW-1185">Reference proteome</keyword>
<reference evidence="2" key="1">
    <citation type="submission" date="2020-08" db="EMBL/GenBank/DDBJ databases">
        <title>Paracoccus amoyensis sp. nov., isolated from the surface seawater at coast of Xiamen, Fujian.</title>
        <authorList>
            <person name="Lyu L."/>
        </authorList>
    </citation>
    <scope>NUCLEOTIDE SEQUENCE</scope>
    <source>
        <strain evidence="2">11-3</strain>
    </source>
</reference>
<keyword evidence="1" id="KW-0732">Signal</keyword>
<name>A0A926GBX9_9RHOB</name>
<evidence type="ECO:0000256" key="1">
    <source>
        <dbReference type="SAM" id="SignalP"/>
    </source>
</evidence>
<feature type="chain" id="PRO_5038024081" evidence="1">
    <location>
        <begin position="28"/>
        <end position="143"/>
    </location>
</feature>
<sequence length="143" mass="15364">MNRTANRIGRLGMAGSVALLVAMPAYSAIRSDQPVQGWSAMAGIDTASLLQQAQDMPTSDMAVGDQPYCATDSEIHQTLTQDFSENRVDAEQHAGTELWGSDQMGTWTLVAPRKDNTSCIIASGIGFDEQTSVEVYYTTAGLQ</sequence>
<evidence type="ECO:0000313" key="2">
    <source>
        <dbReference type="EMBL" id="MBC9246285.1"/>
    </source>
</evidence>
<protein>
    <submittedName>
        <fullName evidence="2">Uncharacterized protein</fullName>
    </submittedName>
</protein>
<dbReference type="AlphaFoldDB" id="A0A926GBX9"/>